<dbReference type="RefSeq" id="WP_307207297.1">
    <property type="nucleotide sequence ID" value="NZ_JAUSSU010000011.1"/>
</dbReference>
<reference evidence="1 2" key="1">
    <citation type="submission" date="2023-07" db="EMBL/GenBank/DDBJ databases">
        <title>Sorghum-associated microbial communities from plants grown in Nebraska, USA.</title>
        <authorList>
            <person name="Schachtman D."/>
        </authorList>
    </citation>
    <scope>NUCLEOTIDE SEQUENCE [LARGE SCALE GENOMIC DNA]</scope>
    <source>
        <strain evidence="1 2">CC482</strain>
    </source>
</reference>
<comment type="caution">
    <text evidence="1">The sequence shown here is derived from an EMBL/GenBank/DDBJ whole genome shotgun (WGS) entry which is preliminary data.</text>
</comment>
<dbReference type="EMBL" id="JAUSSU010000011">
    <property type="protein sequence ID" value="MDQ0115556.1"/>
    <property type="molecule type" value="Genomic_DNA"/>
</dbReference>
<evidence type="ECO:0000313" key="2">
    <source>
        <dbReference type="Proteomes" id="UP001229346"/>
    </source>
</evidence>
<accession>A0ABT9U973</accession>
<name>A0ABT9U973_PAEHA</name>
<organism evidence="1 2">
    <name type="scientific">Paenibacillus harenae</name>
    <dbReference type="NCBI Taxonomy" id="306543"/>
    <lineage>
        <taxon>Bacteria</taxon>
        <taxon>Bacillati</taxon>
        <taxon>Bacillota</taxon>
        <taxon>Bacilli</taxon>
        <taxon>Bacillales</taxon>
        <taxon>Paenibacillaceae</taxon>
        <taxon>Paenibacillus</taxon>
    </lineage>
</organism>
<evidence type="ECO:0008006" key="3">
    <source>
        <dbReference type="Google" id="ProtNLM"/>
    </source>
</evidence>
<dbReference type="InterPro" id="IPR039498">
    <property type="entry name" value="NTP_transf_5"/>
</dbReference>
<evidence type="ECO:0000313" key="1">
    <source>
        <dbReference type="EMBL" id="MDQ0115556.1"/>
    </source>
</evidence>
<protein>
    <recommendedName>
        <fullName evidence="3">Nucleotidyltransferase family protein</fullName>
    </recommendedName>
</protein>
<proteinExistence type="predicted"/>
<dbReference type="Pfam" id="PF14907">
    <property type="entry name" value="NTP_transf_5"/>
    <property type="match status" value="1"/>
</dbReference>
<gene>
    <name evidence="1" type="ORF">J2T15_005023</name>
</gene>
<sequence length="345" mass="40280">MIWSLLQAIYDTSVPIPSEPEILEPALDDVEYFHVAPQVYQLLKQQERLGGLPAAYRDRLKLKYDETVRTNLYIHYENERILQAFEDSGIAVIPLKGVRFAMKYFGHIGARGTSDIDLLLHESDMKRAEACIRQFGFTCEEKPIRAHFHRSFSKPLAGTNHSLTVELHWGLLMEGTSSFSIAPFWREAEPLKPYKQVMELSEYHQFYMICLHGWKHALDSPKYLIDIVQLLEVSGDRISFDRLLQDASIHRTYKRIASTLSVVYKQFPYLEARKPLKLANRRGNWWYYDAGRGKKKNALLRYARFLQYQWLDFDSPIHSLAASIHYMESLVLFRKGVRTNDQTEV</sequence>
<keyword evidence="2" id="KW-1185">Reference proteome</keyword>
<dbReference type="Proteomes" id="UP001229346">
    <property type="component" value="Unassembled WGS sequence"/>
</dbReference>